<keyword evidence="1" id="KW-1133">Transmembrane helix</keyword>
<evidence type="ECO:0000313" key="2">
    <source>
        <dbReference type="EMBL" id="XDV56755.1"/>
    </source>
</evidence>
<sequence length="54" mass="5970">MTDTSDANKERNREIARNEEAKQVTGSIRVSIWAVAVVVIIGGILFTLGWLALR</sequence>
<evidence type="ECO:0000256" key="1">
    <source>
        <dbReference type="SAM" id="Phobius"/>
    </source>
</evidence>
<organism evidence="2">
    <name type="scientific">Bradyrhizobium sp. LLZ17</name>
    <dbReference type="NCBI Taxonomy" id="3239388"/>
    <lineage>
        <taxon>Bacteria</taxon>
        <taxon>Pseudomonadati</taxon>
        <taxon>Pseudomonadota</taxon>
        <taxon>Alphaproteobacteria</taxon>
        <taxon>Hyphomicrobiales</taxon>
        <taxon>Nitrobacteraceae</taxon>
        <taxon>Bradyrhizobium</taxon>
    </lineage>
</organism>
<name>A0AB39XHR2_9BRAD</name>
<dbReference type="RefSeq" id="WP_369721202.1">
    <property type="nucleotide sequence ID" value="NZ_CP165734.1"/>
</dbReference>
<feature type="transmembrane region" description="Helical" evidence="1">
    <location>
        <begin position="32"/>
        <end position="53"/>
    </location>
</feature>
<gene>
    <name evidence="2" type="ORF">AB8Z38_29695</name>
</gene>
<keyword evidence="1" id="KW-0472">Membrane</keyword>
<dbReference type="EMBL" id="CP165734">
    <property type="protein sequence ID" value="XDV56755.1"/>
    <property type="molecule type" value="Genomic_DNA"/>
</dbReference>
<dbReference type="AlphaFoldDB" id="A0AB39XHR2"/>
<protein>
    <submittedName>
        <fullName evidence="2">Uncharacterized protein</fullName>
    </submittedName>
</protein>
<accession>A0AB39XHR2</accession>
<proteinExistence type="predicted"/>
<reference evidence="2" key="1">
    <citation type="submission" date="2024-08" db="EMBL/GenBank/DDBJ databases">
        <authorList>
            <person name="Chaddad Z."/>
            <person name="Lamrabet M."/>
            <person name="Bouhnik O."/>
            <person name="Alami S."/>
            <person name="Wipf D."/>
            <person name="Courty P.E."/>
            <person name="Missbah El Idrissi M."/>
        </authorList>
    </citation>
    <scope>NUCLEOTIDE SEQUENCE</scope>
    <source>
        <strain evidence="2">LLZ17</strain>
    </source>
</reference>
<keyword evidence="1" id="KW-0812">Transmembrane</keyword>